<feature type="transmembrane region" description="Helical" evidence="1">
    <location>
        <begin position="180"/>
        <end position="197"/>
    </location>
</feature>
<proteinExistence type="predicted"/>
<feature type="transmembrane region" description="Helical" evidence="1">
    <location>
        <begin position="249"/>
        <end position="270"/>
    </location>
</feature>
<dbReference type="Proteomes" id="UP000253303">
    <property type="component" value="Unassembled WGS sequence"/>
</dbReference>
<comment type="caution">
    <text evidence="2">The sequence shown here is derived from an EMBL/GenBank/DDBJ whole genome shotgun (WGS) entry which is preliminary data.</text>
</comment>
<dbReference type="EMBL" id="QMEY01000023">
    <property type="protein sequence ID" value="RBQ15459.1"/>
    <property type="molecule type" value="Genomic_DNA"/>
</dbReference>
<dbReference type="NCBIfam" id="NF038403">
    <property type="entry name" value="perm_prefix_1"/>
    <property type="match status" value="1"/>
</dbReference>
<keyword evidence="1" id="KW-0472">Membrane</keyword>
<name>A0A366LPX6_9ACTN</name>
<evidence type="ECO:0000256" key="1">
    <source>
        <dbReference type="SAM" id="Phobius"/>
    </source>
</evidence>
<feature type="transmembrane region" description="Helical" evidence="1">
    <location>
        <begin position="290"/>
        <end position="314"/>
    </location>
</feature>
<organism evidence="2 3">
    <name type="scientific">Spongiactinospora rosea</name>
    <dbReference type="NCBI Taxonomy" id="2248750"/>
    <lineage>
        <taxon>Bacteria</taxon>
        <taxon>Bacillati</taxon>
        <taxon>Actinomycetota</taxon>
        <taxon>Actinomycetes</taxon>
        <taxon>Streptosporangiales</taxon>
        <taxon>Streptosporangiaceae</taxon>
        <taxon>Spongiactinospora</taxon>
    </lineage>
</organism>
<dbReference type="OrthoDB" id="3171769at2"/>
<protein>
    <submittedName>
        <fullName evidence="2">Uncharacterized protein</fullName>
    </submittedName>
</protein>
<feature type="transmembrane region" description="Helical" evidence="1">
    <location>
        <begin position="91"/>
        <end position="113"/>
    </location>
</feature>
<dbReference type="InterPro" id="IPR047928">
    <property type="entry name" value="Perm_prefix_1"/>
</dbReference>
<keyword evidence="1" id="KW-1133">Transmembrane helix</keyword>
<dbReference type="RefSeq" id="WP_113985262.1">
    <property type="nucleotide sequence ID" value="NZ_QMEY01000023.1"/>
</dbReference>
<feature type="transmembrane region" description="Helical" evidence="1">
    <location>
        <begin position="125"/>
        <end position="147"/>
    </location>
</feature>
<evidence type="ECO:0000313" key="3">
    <source>
        <dbReference type="Proteomes" id="UP000253303"/>
    </source>
</evidence>
<dbReference type="AlphaFoldDB" id="A0A366LPX6"/>
<feature type="transmembrane region" description="Helical" evidence="1">
    <location>
        <begin position="217"/>
        <end position="237"/>
    </location>
</feature>
<accession>A0A366LPX6</accession>
<gene>
    <name evidence="2" type="ORF">DP939_35835</name>
</gene>
<dbReference type="Pfam" id="PF22564">
    <property type="entry name" value="HAAS"/>
    <property type="match status" value="1"/>
</dbReference>
<keyword evidence="1" id="KW-0812">Transmembrane</keyword>
<sequence length="319" mass="33405">MTSAPSGSLTDRYINAVLTGLPARQRPEIERELRASIADAMEDAADSGEPAADAEAAVLTRLGDPARLAAGYADGPRHLIGPALYSGYTRLLTALLVTVVPAVTVAVAGARAVQGATLSGVLGEALSAGLTTGVHIALWTTALFAAIERVAVPGREARERSWTPAALPEPPSRRLRYGELISETVATVLLCALILLSPMLTTERTPGGDPIGLLSPWLWETGVVYVFVALVVADLGFSFAKYHARWSVPLAVAGTLADVAPPVTMIWLAVNGRAINPAFVQAAGWSPDVPRWVAIGLIAMSVITILNAVVGGIARARRR</sequence>
<keyword evidence="3" id="KW-1185">Reference proteome</keyword>
<evidence type="ECO:0000313" key="2">
    <source>
        <dbReference type="EMBL" id="RBQ15459.1"/>
    </source>
</evidence>
<reference evidence="2 3" key="1">
    <citation type="submission" date="2018-06" db="EMBL/GenBank/DDBJ databases">
        <title>Sphaerisporangium craniellae sp. nov., isolated from a marine sponge in the South China Sea.</title>
        <authorList>
            <person name="Li L."/>
        </authorList>
    </citation>
    <scope>NUCLEOTIDE SEQUENCE [LARGE SCALE GENOMIC DNA]</scope>
    <source>
        <strain evidence="2 3">LHW63015</strain>
    </source>
</reference>